<feature type="domain" description="GP-PDE" evidence="7">
    <location>
        <begin position="12"/>
        <end position="290"/>
    </location>
</feature>
<dbReference type="SUPFAM" id="SSF51695">
    <property type="entry name" value="PLC-like phosphodiesterases"/>
    <property type="match status" value="1"/>
</dbReference>
<protein>
    <recommendedName>
        <fullName evidence="2">glycerophosphodiester phosphodiesterase</fullName>
        <ecNumber evidence="2">3.1.4.46</ecNumber>
    </recommendedName>
</protein>
<name>A0ABT0GMG0_9GAMM</name>
<dbReference type="InterPro" id="IPR030395">
    <property type="entry name" value="GP_PDE_dom"/>
</dbReference>
<reference evidence="8" key="1">
    <citation type="submission" date="2022-04" db="EMBL/GenBank/DDBJ databases">
        <title>Lysobacter sp. CAU 1642 isolated from sea sand.</title>
        <authorList>
            <person name="Kim W."/>
        </authorList>
    </citation>
    <scope>NUCLEOTIDE SEQUENCE</scope>
    <source>
        <strain evidence="8">CAU 1642</strain>
    </source>
</reference>
<dbReference type="PANTHER" id="PTHR43620">
    <property type="entry name" value="GLYCEROPHOSPHORYL DIESTER PHOSPHODIESTERASE"/>
    <property type="match status" value="1"/>
</dbReference>
<dbReference type="Proteomes" id="UP001431449">
    <property type="component" value="Unassembled WGS sequence"/>
</dbReference>
<comment type="caution">
    <text evidence="8">The sequence shown here is derived from an EMBL/GenBank/DDBJ whole genome shotgun (WGS) entry which is preliminary data.</text>
</comment>
<evidence type="ECO:0000256" key="5">
    <source>
        <dbReference type="ARBA" id="ARBA00022801"/>
    </source>
</evidence>
<keyword evidence="3" id="KW-0732">Signal</keyword>
<evidence type="ECO:0000256" key="6">
    <source>
        <dbReference type="ARBA" id="ARBA00047512"/>
    </source>
</evidence>
<accession>A0ABT0GMG0</accession>
<evidence type="ECO:0000256" key="1">
    <source>
        <dbReference type="ARBA" id="ARBA00007277"/>
    </source>
</evidence>
<dbReference type="PANTHER" id="PTHR43620:SF7">
    <property type="entry name" value="GLYCEROPHOSPHODIESTER PHOSPHODIESTERASE GDPD5-RELATED"/>
    <property type="match status" value="1"/>
</dbReference>
<evidence type="ECO:0000256" key="4">
    <source>
        <dbReference type="ARBA" id="ARBA00022798"/>
    </source>
</evidence>
<dbReference type="InterPro" id="IPR017946">
    <property type="entry name" value="PLC-like_Pdiesterase_TIM-brl"/>
</dbReference>
<evidence type="ECO:0000313" key="8">
    <source>
        <dbReference type="EMBL" id="MCK7595409.1"/>
    </source>
</evidence>
<organism evidence="8 9">
    <name type="scientific">Pseudomarimonas salicorniae</name>
    <dbReference type="NCBI Taxonomy" id="2933270"/>
    <lineage>
        <taxon>Bacteria</taxon>
        <taxon>Pseudomonadati</taxon>
        <taxon>Pseudomonadota</taxon>
        <taxon>Gammaproteobacteria</taxon>
        <taxon>Lysobacterales</taxon>
        <taxon>Lysobacteraceae</taxon>
        <taxon>Pseudomarimonas</taxon>
    </lineage>
</organism>
<keyword evidence="4" id="KW-0319">Glycerol metabolism</keyword>
<evidence type="ECO:0000313" key="9">
    <source>
        <dbReference type="Proteomes" id="UP001431449"/>
    </source>
</evidence>
<dbReference type="RefSeq" id="WP_248211346.1">
    <property type="nucleotide sequence ID" value="NZ_JALNMH010000017.1"/>
</dbReference>
<dbReference type="Gene3D" id="3.20.20.190">
    <property type="entry name" value="Phosphatidylinositol (PI) phosphodiesterase"/>
    <property type="match status" value="1"/>
</dbReference>
<evidence type="ECO:0000256" key="3">
    <source>
        <dbReference type="ARBA" id="ARBA00022729"/>
    </source>
</evidence>
<dbReference type="EC" id="3.1.4.46" evidence="2"/>
<comment type="catalytic activity">
    <reaction evidence="6">
        <text>a sn-glycero-3-phosphodiester + H2O = an alcohol + sn-glycerol 3-phosphate + H(+)</text>
        <dbReference type="Rhea" id="RHEA:12969"/>
        <dbReference type="ChEBI" id="CHEBI:15377"/>
        <dbReference type="ChEBI" id="CHEBI:15378"/>
        <dbReference type="ChEBI" id="CHEBI:30879"/>
        <dbReference type="ChEBI" id="CHEBI:57597"/>
        <dbReference type="ChEBI" id="CHEBI:83408"/>
        <dbReference type="EC" id="3.1.4.46"/>
    </reaction>
</comment>
<sequence length="298" mass="32006">MNGFRTLDGSAPKIIAHRGASGEYPEHVIAGYRAALAQGADIIEPDLVMSRDARLICRHDLGLARSTDIAGRAAFAGRAREGDWWCWDFDAEEISGLGALQPFPLREQGYNGRFPPPTFAQMIEWAAGEAASRGRPVVLYPELKHPLELAERGLDPVPPFMEAARSLPEGVELLVQCFEPVTLRRVVDATGLPGMLLVDSSGDPQAALEAHGSWLSGLALSRRLLLAGEGQGEALVAALHARGLTVDAWTIRDDQPLTGFASAAEEVAALARMGVDRLFCDYPASAVRVIRTMSTASV</sequence>
<dbReference type="EMBL" id="JALNMH010000017">
    <property type="protein sequence ID" value="MCK7595409.1"/>
    <property type="molecule type" value="Genomic_DNA"/>
</dbReference>
<dbReference type="PROSITE" id="PS51704">
    <property type="entry name" value="GP_PDE"/>
    <property type="match status" value="1"/>
</dbReference>
<keyword evidence="5" id="KW-0378">Hydrolase</keyword>
<comment type="similarity">
    <text evidence="1">Belongs to the glycerophosphoryl diester phosphodiesterase family.</text>
</comment>
<dbReference type="Pfam" id="PF03009">
    <property type="entry name" value="GDPD"/>
    <property type="match status" value="1"/>
</dbReference>
<keyword evidence="9" id="KW-1185">Reference proteome</keyword>
<gene>
    <name evidence="8" type="ORF">M0G41_17250</name>
</gene>
<proteinExistence type="inferred from homology"/>
<evidence type="ECO:0000256" key="2">
    <source>
        <dbReference type="ARBA" id="ARBA00012247"/>
    </source>
</evidence>
<evidence type="ECO:0000259" key="7">
    <source>
        <dbReference type="PROSITE" id="PS51704"/>
    </source>
</evidence>